<dbReference type="RefSeq" id="YP_009195721.1">
    <property type="nucleotide sequence ID" value="NC_028763.1"/>
</dbReference>
<dbReference type="OrthoDB" id="35746at10239"/>
<dbReference type="GeneID" id="26623017"/>
<gene>
    <name evidence="1" type="ORF">P12002S_0047</name>
</gene>
<name>A0A0F7ILK8_9CAUD</name>
<proteinExistence type="predicted"/>
<dbReference type="KEGG" id="vg:26623017"/>
<evidence type="ECO:0000313" key="1">
    <source>
        <dbReference type="EMBL" id="AKG94303.1"/>
    </source>
</evidence>
<keyword evidence="2" id="KW-1185">Reference proteome</keyword>
<reference evidence="1 2" key="1">
    <citation type="journal article" date="2015" name="Stand. Genomic Sci.">
        <title>Complete genome sequences of bacteriophages P12002L and P12002S, two lytic phages that infect a marine Polaribacter strain.</title>
        <authorList>
            <person name="Kang I."/>
            <person name="Jang H."/>
            <person name="Cho J.-C."/>
        </authorList>
    </citation>
    <scope>NUCLEOTIDE SEQUENCE [LARGE SCALE GENOMIC DNA]</scope>
</reference>
<dbReference type="Proteomes" id="UP000204416">
    <property type="component" value="Segment"/>
</dbReference>
<sequence>MANHKVNILEKKEPWNLSQKKYIILNFESYCDSLEIDKNALIESILKDFLHEVKFGKKDKKA</sequence>
<protein>
    <submittedName>
        <fullName evidence="1">Uncharacterized protein</fullName>
    </submittedName>
</protein>
<dbReference type="EMBL" id="KR136260">
    <property type="protein sequence ID" value="AKG94303.1"/>
    <property type="molecule type" value="Genomic_DNA"/>
</dbReference>
<organism evidence="1 2">
    <name type="scientific">Polaribacter phage P12002S</name>
    <dbReference type="NCBI Taxonomy" id="1647387"/>
    <lineage>
        <taxon>Viruses</taxon>
        <taxon>Duplodnaviria</taxon>
        <taxon>Heunggongvirae</taxon>
        <taxon>Uroviricota</taxon>
        <taxon>Caudoviricetes</taxon>
        <taxon>Incheonvirus</taxon>
        <taxon>Incheonvirus P12002S</taxon>
    </lineage>
</organism>
<accession>A0A0F7ILK8</accession>
<evidence type="ECO:0000313" key="2">
    <source>
        <dbReference type="Proteomes" id="UP000204416"/>
    </source>
</evidence>